<dbReference type="HOGENOM" id="CLU_005965_5_0_1"/>
<evidence type="ECO:0000313" key="11">
    <source>
        <dbReference type="Proteomes" id="UP000030755"/>
    </source>
</evidence>
<dbReference type="Gene3D" id="3.90.640.10">
    <property type="entry name" value="Actin, Chain A, domain 4"/>
    <property type="match status" value="1"/>
</dbReference>
<organism evidence="9 11">
    <name type="scientific">Rozella allomycis (strain CSF55)</name>
    <dbReference type="NCBI Taxonomy" id="988480"/>
    <lineage>
        <taxon>Eukaryota</taxon>
        <taxon>Fungi</taxon>
        <taxon>Fungi incertae sedis</taxon>
        <taxon>Cryptomycota</taxon>
        <taxon>Cryptomycota incertae sedis</taxon>
        <taxon>Rozella</taxon>
    </lineage>
</organism>
<evidence type="ECO:0000313" key="12">
    <source>
        <dbReference type="Proteomes" id="UP000281549"/>
    </source>
</evidence>
<dbReference type="Proteomes" id="UP000030755">
    <property type="component" value="Unassembled WGS sequence"/>
</dbReference>
<evidence type="ECO:0000256" key="8">
    <source>
        <dbReference type="SAM" id="SignalP"/>
    </source>
</evidence>
<evidence type="ECO:0000256" key="5">
    <source>
        <dbReference type="ARBA" id="ARBA00023186"/>
    </source>
</evidence>
<evidence type="ECO:0000313" key="9">
    <source>
        <dbReference type="EMBL" id="EPZ34544.1"/>
    </source>
</evidence>
<reference evidence="9 11" key="1">
    <citation type="journal article" date="2013" name="Curr. Biol.">
        <title>Shared signatures of parasitism and phylogenomics unite Cryptomycota and microsporidia.</title>
        <authorList>
            <person name="James T.Y."/>
            <person name="Pelin A."/>
            <person name="Bonen L."/>
            <person name="Ahrendt S."/>
            <person name="Sain D."/>
            <person name="Corradi N."/>
            <person name="Stajich J.E."/>
        </authorList>
    </citation>
    <scope>NUCLEOTIDE SEQUENCE [LARGE SCALE GENOMIC DNA]</scope>
    <source>
        <strain evidence="9">CSF55</strain>
        <strain evidence="9">CSF55</strain>
    </source>
</reference>
<dbReference type="PRINTS" id="PR00301">
    <property type="entry name" value="HEATSHOCK70"/>
</dbReference>
<dbReference type="OrthoDB" id="10262720at2759"/>
<reference evidence="10" key="3">
    <citation type="submission" date="2018-08" db="EMBL/GenBank/DDBJ databases">
        <title>Leveraging single-cell genomics to expand the Fungal Tree of Life.</title>
        <authorList>
            <consortium name="DOE Joint Genome Institute"/>
            <person name="Ahrendt S.R."/>
            <person name="Quandt C.A."/>
            <person name="Ciobanu D."/>
            <person name="Clum A."/>
            <person name="Salamov A."/>
            <person name="Andreopoulos B."/>
            <person name="Cheng J.-F."/>
            <person name="Woyke T."/>
            <person name="Pelin A."/>
            <person name="Henrissat B."/>
            <person name="Reynolds N."/>
            <person name="Benny G.L."/>
            <person name="Smith M.E."/>
            <person name="James T.Y."/>
            <person name="Grigoriev I.V."/>
        </authorList>
    </citation>
    <scope>NUCLEOTIDE SEQUENCE</scope>
    <source>
        <strain evidence="10">CSF55</strain>
    </source>
</reference>
<feature type="region of interest" description="Disordered" evidence="7">
    <location>
        <begin position="483"/>
        <end position="522"/>
    </location>
</feature>
<dbReference type="Gene3D" id="1.20.1270.10">
    <property type="match status" value="1"/>
</dbReference>
<protein>
    <submittedName>
        <fullName evidence="10">Actin-like ATPase domain-containing protein</fullName>
    </submittedName>
    <submittedName>
        <fullName evidence="9">Heat shock protein 70 domain-containing protein</fullName>
    </submittedName>
</protein>
<dbReference type="Proteomes" id="UP000281549">
    <property type="component" value="Unassembled WGS sequence"/>
</dbReference>
<reference evidence="12" key="2">
    <citation type="journal article" date="2018" name="Nat. Microbiol.">
        <title>Leveraging single-cell genomics to expand the fungal tree of life.</title>
        <authorList>
            <person name="Ahrendt S.R."/>
            <person name="Quandt C.A."/>
            <person name="Ciobanu D."/>
            <person name="Clum A."/>
            <person name="Salamov A."/>
            <person name="Andreopoulos B."/>
            <person name="Cheng J.F."/>
            <person name="Woyke T."/>
            <person name="Pelin A."/>
            <person name="Henrissat B."/>
            <person name="Reynolds N.K."/>
            <person name="Benny G.L."/>
            <person name="Smith M.E."/>
            <person name="James T.Y."/>
            <person name="Grigoriev I.V."/>
        </authorList>
    </citation>
    <scope>NUCLEOTIDE SEQUENCE [LARGE SCALE GENOMIC DNA]</scope>
    <source>
        <strain evidence="12">CSF55</strain>
    </source>
</reference>
<keyword evidence="2 8" id="KW-0732">Signal</keyword>
<keyword evidence="3" id="KW-0547">Nucleotide-binding</keyword>
<dbReference type="FunFam" id="3.90.640.10:FF:000004">
    <property type="entry name" value="Heat shock 70 kDa protein 4"/>
    <property type="match status" value="1"/>
</dbReference>
<dbReference type="PROSITE" id="PS01036">
    <property type="entry name" value="HSP70_3"/>
    <property type="match status" value="1"/>
</dbReference>
<feature type="chain" id="PRO_5040665207" evidence="8">
    <location>
        <begin position="18"/>
        <end position="836"/>
    </location>
</feature>
<feature type="signal peptide" evidence="8">
    <location>
        <begin position="1"/>
        <end position="17"/>
    </location>
</feature>
<dbReference type="EMBL" id="ML005093">
    <property type="protein sequence ID" value="RKP20241.1"/>
    <property type="molecule type" value="Genomic_DNA"/>
</dbReference>
<evidence type="ECO:0000256" key="3">
    <source>
        <dbReference type="ARBA" id="ARBA00022741"/>
    </source>
</evidence>
<dbReference type="PANTHER" id="PTHR45639">
    <property type="entry name" value="HSC70CB, ISOFORM G-RELATED"/>
    <property type="match status" value="1"/>
</dbReference>
<keyword evidence="4" id="KW-0067">ATP-binding</keyword>
<feature type="region of interest" description="Disordered" evidence="7">
    <location>
        <begin position="768"/>
        <end position="836"/>
    </location>
</feature>
<dbReference type="InterPro" id="IPR018181">
    <property type="entry name" value="Heat_shock_70_CS"/>
</dbReference>
<evidence type="ECO:0000256" key="4">
    <source>
        <dbReference type="ARBA" id="ARBA00022840"/>
    </source>
</evidence>
<proteinExistence type="predicted"/>
<keyword evidence="5" id="KW-0143">Chaperone</keyword>
<dbReference type="CDD" id="cd10230">
    <property type="entry name" value="ASKHA_NBD_HSP70_HYOU1"/>
    <property type="match status" value="1"/>
</dbReference>
<dbReference type="STRING" id="988480.A0A075B0P6"/>
<dbReference type="Gene3D" id="3.30.30.30">
    <property type="match status" value="1"/>
</dbReference>
<dbReference type="GO" id="GO:0034663">
    <property type="term" value="C:endoplasmic reticulum chaperone complex"/>
    <property type="evidence" value="ECO:0007669"/>
    <property type="project" value="TreeGrafter"/>
</dbReference>
<keyword evidence="11" id="KW-1185">Reference proteome</keyword>
<dbReference type="InterPro" id="IPR043129">
    <property type="entry name" value="ATPase_NBD"/>
</dbReference>
<evidence type="ECO:0000256" key="7">
    <source>
        <dbReference type="SAM" id="MobiDB-lite"/>
    </source>
</evidence>
<name>A0A075B0P6_ROZAC</name>
<dbReference type="SUPFAM" id="SSF53067">
    <property type="entry name" value="Actin-like ATPase domain"/>
    <property type="match status" value="2"/>
</dbReference>
<comment type="subcellular location">
    <subcellularLocation>
        <location evidence="1">Endoplasmic reticulum lumen</location>
    </subcellularLocation>
</comment>
<dbReference type="EMBL" id="KE560945">
    <property type="protein sequence ID" value="EPZ34544.1"/>
    <property type="molecule type" value="Genomic_DNA"/>
</dbReference>
<feature type="coiled-coil region" evidence="6">
    <location>
        <begin position="578"/>
        <end position="615"/>
    </location>
</feature>
<sequence length="836" mass="94821">MRVTGFLLLVCVTVCYSAVISIDFGSEWLKVGLVAKGRGFDMVLNQESKRKTRNILAIKEKERYFGSAGVNMMSRYPANAYPNLKGLIGKYYEEVVNDKNLDVNFEGMAVDERGMVKYNVDGLEVKVEELVAMILKNVKIMAAEYANDSISGSVIVVPGYFQQRERMAIMDAARIADLRVYSLMSDGAAVALNYAIGNRKSGNETFVNNVFYDVGSGSISASVVSFQSTNSTIIKSKLIPSISVRSVAYNKDLGGASIDRKLAEIFAREFKKESGIDVRGNKKAMAKLKIEANRVKQILSANVETFASIEGLVDEINFRMKIKRETLESECIGEKEEWMKPIKEAIVKAGMKDEEINSIILFGGGTRVPMIQKMLSEEFGDKIAKNVNSDEAAANGAVFYSASKSQLFKVKEIEIKDLNDETFIIKRNETDSGIVLFNGENGRKYLTLRDLDDATIRVENKESELFSCFISVRKGIEKILENKGDGKGDGKGEGKSEEKSKDRKSEEKEKRLDGQGGLDDKGEENRLDLEMLKEKILREAKVKILFQVESGIISLVQPFLIFNQTRIELNFTSEFKMKFQEKEEIEKSKKVLEIYENEEEEKMKLSEARNSLESFVYKINDLFEEEEKLKFASDSEISQLKSDVSNSEDLLDSSNTLAIIEKTNQISSIYSKIIERFNENDSRPLATDRLRESINNYSKWIIQNNSSLLINFHKSVNETSEWLSIQEESHSTLNLFQDSNFTSSSIDSKRSILDIEFYQAKLLLDREEEKKKREAKRREKNEKVKKESEKSEGGEKEKSEEKEKEKEKGDNDKKGEEKEKENDETPSAEHTDKVEL</sequence>
<keyword evidence="9" id="KW-0346">Stress response</keyword>
<dbReference type="PANTHER" id="PTHR45639:SF3">
    <property type="entry name" value="HYPOXIA UP-REGULATED PROTEIN 1"/>
    <property type="match status" value="1"/>
</dbReference>
<dbReference type="Pfam" id="PF00012">
    <property type="entry name" value="HSP70"/>
    <property type="match status" value="1"/>
</dbReference>
<evidence type="ECO:0000256" key="1">
    <source>
        <dbReference type="ARBA" id="ARBA00004319"/>
    </source>
</evidence>
<evidence type="ECO:0000313" key="10">
    <source>
        <dbReference type="EMBL" id="RKP20241.1"/>
    </source>
</evidence>
<dbReference type="GO" id="GO:0030968">
    <property type="term" value="P:endoplasmic reticulum unfolded protein response"/>
    <property type="evidence" value="ECO:0007669"/>
    <property type="project" value="TreeGrafter"/>
</dbReference>
<dbReference type="InterPro" id="IPR013126">
    <property type="entry name" value="Hsp_70_fam"/>
</dbReference>
<dbReference type="GO" id="GO:0005524">
    <property type="term" value="F:ATP binding"/>
    <property type="evidence" value="ECO:0007669"/>
    <property type="project" value="UniProtKB-KW"/>
</dbReference>
<dbReference type="SUPFAM" id="SSF100934">
    <property type="entry name" value="Heat shock protein 70kD (HSP70), C-terminal subdomain"/>
    <property type="match status" value="1"/>
</dbReference>
<accession>A0A075B0P6</accession>
<dbReference type="AlphaFoldDB" id="A0A075B0P6"/>
<evidence type="ECO:0000256" key="6">
    <source>
        <dbReference type="SAM" id="Coils"/>
    </source>
</evidence>
<dbReference type="GO" id="GO:0005788">
    <property type="term" value="C:endoplasmic reticulum lumen"/>
    <property type="evidence" value="ECO:0007669"/>
    <property type="project" value="UniProtKB-SubCell"/>
</dbReference>
<evidence type="ECO:0000256" key="2">
    <source>
        <dbReference type="ARBA" id="ARBA00022729"/>
    </source>
</evidence>
<dbReference type="PROSITE" id="PS00329">
    <property type="entry name" value="HSP70_2"/>
    <property type="match status" value="1"/>
</dbReference>
<dbReference type="Gene3D" id="3.30.420.40">
    <property type="match status" value="2"/>
</dbReference>
<dbReference type="InterPro" id="IPR029048">
    <property type="entry name" value="HSP70_C_sf"/>
</dbReference>
<dbReference type="GO" id="GO:0140662">
    <property type="term" value="F:ATP-dependent protein folding chaperone"/>
    <property type="evidence" value="ECO:0007669"/>
    <property type="project" value="InterPro"/>
</dbReference>
<gene>
    <name evidence="9" type="ORF">O9G_001800</name>
    <name evidence="10" type="ORF">ROZALSC1DRAFT_28258</name>
</gene>
<dbReference type="OMA" id="EYANDSI"/>
<keyword evidence="6" id="KW-0175">Coiled coil</keyword>